<dbReference type="STRING" id="178339.BH719_03865"/>
<dbReference type="Pfam" id="PF25928">
    <property type="entry name" value="DUF7973"/>
    <property type="match status" value="2"/>
</dbReference>
<feature type="transmembrane region" description="Helical" evidence="1">
    <location>
        <begin position="222"/>
        <end position="241"/>
    </location>
</feature>
<accession>A0A1D8B1T7</accession>
<evidence type="ECO:0000259" key="2">
    <source>
        <dbReference type="Pfam" id="PF25928"/>
    </source>
</evidence>
<dbReference type="InterPro" id="IPR058279">
    <property type="entry name" value="DUF7973"/>
</dbReference>
<feature type="transmembrane region" description="Helical" evidence="1">
    <location>
        <begin position="253"/>
        <end position="281"/>
    </location>
</feature>
<keyword evidence="1" id="KW-1133">Transmembrane helix</keyword>
<dbReference type="RefSeq" id="WP_009743446.1">
    <property type="nucleotide sequence ID" value="NZ_CP017298.1"/>
</dbReference>
<proteinExistence type="predicted"/>
<keyword evidence="4" id="KW-1185">Reference proteome</keyword>
<evidence type="ECO:0000313" key="4">
    <source>
        <dbReference type="Proteomes" id="UP000095214"/>
    </source>
</evidence>
<name>A0A1D8B1T7_9ACTO</name>
<feature type="domain" description="DUF7973" evidence="2">
    <location>
        <begin position="11"/>
        <end position="157"/>
    </location>
</feature>
<keyword evidence="1" id="KW-0812">Transmembrane</keyword>
<feature type="transmembrane region" description="Helical" evidence="1">
    <location>
        <begin position="44"/>
        <end position="62"/>
    </location>
</feature>
<feature type="domain" description="DUF7973" evidence="2">
    <location>
        <begin position="218"/>
        <end position="313"/>
    </location>
</feature>
<protein>
    <recommendedName>
        <fullName evidence="2">DUF7973 domain-containing protein</fullName>
    </recommendedName>
</protein>
<dbReference type="Proteomes" id="UP000095214">
    <property type="component" value="Chromosome"/>
</dbReference>
<keyword evidence="1" id="KW-0472">Membrane</keyword>
<feature type="transmembrane region" description="Helical" evidence="1">
    <location>
        <begin position="182"/>
        <end position="202"/>
    </location>
</feature>
<sequence>MTPDSVFTFASSMDLFWLVLALAGGAFGAMIGANFAFAFTGVSILVGFAVAATTGSTIYLDYVAFGPVFGPHIAFAGGVGAASYAARKGLLPGGARDINSPLAGLGRPDVLVVGALYGVGGYVLHKLIVLIPWFGGHTDSVALTVVTSGIVARIMFGKTPVFHAPTPPEGTTRWLDWQEKPLQLLTVSGFASLLASGTAAMLVGHIAPASANPQVIINNAQVVPFAFSSLCIFFVAMGMRWPVTHHMTITAGLAAVVFFQITGSGLTAVAIGTVFGIIAGFGGELLARLFYAHGDTHIDPPAGIIWIMNTAVVSTAALFS</sequence>
<dbReference type="KEGG" id="phon:BH719_03865"/>
<feature type="transmembrane region" description="Helical" evidence="1">
    <location>
        <begin position="15"/>
        <end position="37"/>
    </location>
</feature>
<feature type="transmembrane region" description="Helical" evidence="1">
    <location>
        <begin position="301"/>
        <end position="319"/>
    </location>
</feature>
<dbReference type="AlphaFoldDB" id="A0A1D8B1T7"/>
<evidence type="ECO:0000256" key="1">
    <source>
        <dbReference type="SAM" id="Phobius"/>
    </source>
</evidence>
<dbReference type="OrthoDB" id="4484645at2"/>
<feature type="transmembrane region" description="Helical" evidence="1">
    <location>
        <begin position="140"/>
        <end position="156"/>
    </location>
</feature>
<feature type="transmembrane region" description="Helical" evidence="1">
    <location>
        <begin position="110"/>
        <end position="134"/>
    </location>
</feature>
<organism evidence="3 4">
    <name type="scientific">Pauljensenia hongkongensis</name>
    <dbReference type="NCBI Taxonomy" id="178339"/>
    <lineage>
        <taxon>Bacteria</taxon>
        <taxon>Bacillati</taxon>
        <taxon>Actinomycetota</taxon>
        <taxon>Actinomycetes</taxon>
        <taxon>Actinomycetales</taxon>
        <taxon>Actinomycetaceae</taxon>
        <taxon>Pauljensenia</taxon>
    </lineage>
</organism>
<evidence type="ECO:0000313" key="3">
    <source>
        <dbReference type="EMBL" id="AOS47101.1"/>
    </source>
</evidence>
<reference evidence="3 4" key="1">
    <citation type="submission" date="2016-09" db="EMBL/GenBank/DDBJ databases">
        <title>Complete genome sequence of Actinomyces hongkongensis HKU8.</title>
        <authorList>
            <person name="Gao Y.-X."/>
            <person name="Zhou Y.-Y."/>
            <person name="Xie Y."/>
            <person name="Wang M."/>
            <person name="Wang S.-J."/>
            <person name="Shen S.-G."/>
        </authorList>
    </citation>
    <scope>NUCLEOTIDE SEQUENCE [LARGE SCALE GENOMIC DNA]</scope>
    <source>
        <strain evidence="3 4">HKU8</strain>
    </source>
</reference>
<gene>
    <name evidence="3" type="ORF">BH719_03865</name>
</gene>
<dbReference type="EMBL" id="CP017298">
    <property type="protein sequence ID" value="AOS47101.1"/>
    <property type="molecule type" value="Genomic_DNA"/>
</dbReference>